<evidence type="ECO:0000256" key="3">
    <source>
        <dbReference type="ARBA" id="ARBA00023163"/>
    </source>
</evidence>
<dbReference type="Proteomes" id="UP000007947">
    <property type="component" value="Chromosome"/>
</dbReference>
<evidence type="ECO:0000313" key="5">
    <source>
        <dbReference type="EMBL" id="BAK37637.1"/>
    </source>
</evidence>
<evidence type="ECO:0000259" key="4">
    <source>
        <dbReference type="PROSITE" id="PS50995"/>
    </source>
</evidence>
<name>F5XE89_MICPN</name>
<dbReference type="InterPro" id="IPR052526">
    <property type="entry name" value="HTH-type_Bedaq_tolerance"/>
</dbReference>
<dbReference type="Pfam" id="PF01047">
    <property type="entry name" value="MarR"/>
    <property type="match status" value="1"/>
</dbReference>
<dbReference type="InterPro" id="IPR023187">
    <property type="entry name" value="Tscrpt_reg_MarR-type_CS"/>
</dbReference>
<keyword evidence="1" id="KW-0805">Transcription regulation</keyword>
<dbReference type="PANTHER" id="PTHR39515">
    <property type="entry name" value="CONSERVED PROTEIN"/>
    <property type="match status" value="1"/>
</dbReference>
<dbReference type="eggNOG" id="COG1846">
    <property type="taxonomic scope" value="Bacteria"/>
</dbReference>
<dbReference type="InterPro" id="IPR000835">
    <property type="entry name" value="HTH_MarR-typ"/>
</dbReference>
<dbReference type="PRINTS" id="PR00598">
    <property type="entry name" value="HTHMARR"/>
</dbReference>
<dbReference type="SUPFAM" id="SSF46785">
    <property type="entry name" value="Winged helix' DNA-binding domain"/>
    <property type="match status" value="1"/>
</dbReference>
<dbReference type="PANTHER" id="PTHR39515:SF2">
    <property type="entry name" value="HTH-TYPE TRANSCRIPTIONAL REGULATOR RV0880"/>
    <property type="match status" value="1"/>
</dbReference>
<dbReference type="HOGENOM" id="CLU_083287_15_1_11"/>
<sequence length="137" mass="15352">MELAGELRPAVFRLARHLRQARADTEELTPSQLSAMGVLAREGELQIGELAAQEQVRAPSMTRLVDHLEARGLVRRSPSPTDRRACLLGLTEQGMELLEANRERRNQWLAARLEKLTEAERQTLHAAVPILLKIAES</sequence>
<dbReference type="Gene3D" id="1.10.10.10">
    <property type="entry name" value="Winged helix-like DNA-binding domain superfamily/Winged helix DNA-binding domain"/>
    <property type="match status" value="1"/>
</dbReference>
<dbReference type="PROSITE" id="PS50995">
    <property type="entry name" value="HTH_MARR_2"/>
    <property type="match status" value="1"/>
</dbReference>
<dbReference type="GO" id="GO:0003700">
    <property type="term" value="F:DNA-binding transcription factor activity"/>
    <property type="evidence" value="ECO:0007669"/>
    <property type="project" value="InterPro"/>
</dbReference>
<accession>F5XE89</accession>
<dbReference type="KEGG" id="mph:MLP_46230"/>
<gene>
    <name evidence="5" type="ordered locus">MLP_46230</name>
</gene>
<evidence type="ECO:0000256" key="2">
    <source>
        <dbReference type="ARBA" id="ARBA00023125"/>
    </source>
</evidence>
<protein>
    <submittedName>
        <fullName evidence="5">Putative MarR family transcriptional regulator</fullName>
    </submittedName>
</protein>
<proteinExistence type="predicted"/>
<dbReference type="InterPro" id="IPR036388">
    <property type="entry name" value="WH-like_DNA-bd_sf"/>
</dbReference>
<evidence type="ECO:0000256" key="1">
    <source>
        <dbReference type="ARBA" id="ARBA00023015"/>
    </source>
</evidence>
<reference evidence="5 6" key="1">
    <citation type="submission" date="2011-05" db="EMBL/GenBank/DDBJ databases">
        <title>Whole genome sequence of Microlunatus phosphovorus NM-1.</title>
        <authorList>
            <person name="Hosoyama A."/>
            <person name="Sasaki K."/>
            <person name="Harada T."/>
            <person name="Igarashi R."/>
            <person name="Kawakoshi A."/>
            <person name="Sasagawa M."/>
            <person name="Fukada J."/>
            <person name="Nakamura S."/>
            <person name="Katano Y."/>
            <person name="Hanada S."/>
            <person name="Kamagata Y."/>
            <person name="Nakamura N."/>
            <person name="Yamazaki S."/>
            <person name="Fujita N."/>
        </authorList>
    </citation>
    <scope>NUCLEOTIDE SEQUENCE [LARGE SCALE GENOMIC DNA]</scope>
    <source>
        <strain evidence="6">ATCC 700054 / DSM 10555 / JCM 9379 / NBRC 101784 / NCIMB 13414 / VKM Ac-1990 / NM-1</strain>
    </source>
</reference>
<keyword evidence="6" id="KW-1185">Reference proteome</keyword>
<organism evidence="5 6">
    <name type="scientific">Microlunatus phosphovorus (strain ATCC 700054 / DSM 10555 / JCM 9379 / NBRC 101784 / NCIMB 13414 / VKM Ac-1990 / NM-1)</name>
    <dbReference type="NCBI Taxonomy" id="1032480"/>
    <lineage>
        <taxon>Bacteria</taxon>
        <taxon>Bacillati</taxon>
        <taxon>Actinomycetota</taxon>
        <taxon>Actinomycetes</taxon>
        <taxon>Propionibacteriales</taxon>
        <taxon>Propionibacteriaceae</taxon>
        <taxon>Microlunatus</taxon>
    </lineage>
</organism>
<keyword evidence="2" id="KW-0238">DNA-binding</keyword>
<evidence type="ECO:0000313" key="6">
    <source>
        <dbReference type="Proteomes" id="UP000007947"/>
    </source>
</evidence>
<dbReference type="EMBL" id="AP012204">
    <property type="protein sequence ID" value="BAK37637.1"/>
    <property type="molecule type" value="Genomic_DNA"/>
</dbReference>
<dbReference type="InterPro" id="IPR036390">
    <property type="entry name" value="WH_DNA-bd_sf"/>
</dbReference>
<dbReference type="PROSITE" id="PS01117">
    <property type="entry name" value="HTH_MARR_1"/>
    <property type="match status" value="1"/>
</dbReference>
<dbReference type="GO" id="GO:0003677">
    <property type="term" value="F:DNA binding"/>
    <property type="evidence" value="ECO:0007669"/>
    <property type="project" value="UniProtKB-KW"/>
</dbReference>
<dbReference type="SMART" id="SM00347">
    <property type="entry name" value="HTH_MARR"/>
    <property type="match status" value="1"/>
</dbReference>
<feature type="domain" description="HTH marR-type" evidence="4">
    <location>
        <begin position="1"/>
        <end position="133"/>
    </location>
</feature>
<dbReference type="AlphaFoldDB" id="F5XE89"/>
<keyword evidence="3" id="KW-0804">Transcription</keyword>